<dbReference type="InterPro" id="IPR011109">
    <property type="entry name" value="DNA_bind_recombinase_dom"/>
</dbReference>
<evidence type="ECO:0000313" key="5">
    <source>
        <dbReference type="Proteomes" id="UP000195437"/>
    </source>
</evidence>
<dbReference type="PANTHER" id="PTHR30461:SF23">
    <property type="entry name" value="DNA RECOMBINASE-RELATED"/>
    <property type="match status" value="1"/>
</dbReference>
<evidence type="ECO:0000256" key="1">
    <source>
        <dbReference type="SAM" id="Coils"/>
    </source>
</evidence>
<dbReference type="Pfam" id="PF13408">
    <property type="entry name" value="Zn_ribbon_recom"/>
    <property type="match status" value="1"/>
</dbReference>
<dbReference type="Gene3D" id="3.90.1750.20">
    <property type="entry name" value="Putative Large Serine Recombinase, Chain B, Domain 2"/>
    <property type="match status" value="1"/>
</dbReference>
<dbReference type="GO" id="GO:0000150">
    <property type="term" value="F:DNA strand exchange activity"/>
    <property type="evidence" value="ECO:0007669"/>
    <property type="project" value="InterPro"/>
</dbReference>
<evidence type="ECO:0000259" key="3">
    <source>
        <dbReference type="PROSITE" id="PS51737"/>
    </source>
</evidence>
<proteinExistence type="predicted"/>
<dbReference type="GO" id="GO:0003677">
    <property type="term" value="F:DNA binding"/>
    <property type="evidence" value="ECO:0007669"/>
    <property type="project" value="InterPro"/>
</dbReference>
<feature type="coiled-coil region" evidence="1">
    <location>
        <begin position="373"/>
        <end position="428"/>
    </location>
</feature>
<dbReference type="CDD" id="cd00338">
    <property type="entry name" value="Ser_Recombinase"/>
    <property type="match status" value="1"/>
</dbReference>
<reference evidence="5" key="1">
    <citation type="submission" date="2017-05" db="EMBL/GenBank/DDBJ databases">
        <authorList>
            <person name="Sung H."/>
        </authorList>
    </citation>
    <scope>NUCLEOTIDE SEQUENCE [LARGE SCALE GENOMIC DNA]</scope>
    <source>
        <strain evidence="5">AR23208</strain>
    </source>
</reference>
<dbReference type="PANTHER" id="PTHR30461">
    <property type="entry name" value="DNA-INVERTASE FROM LAMBDOID PROPHAGE"/>
    <property type="match status" value="1"/>
</dbReference>
<dbReference type="KEGG" id="tum:CBW65_01985"/>
<dbReference type="AlphaFoldDB" id="A0A1Y0IJG4"/>
<sequence length="496" mass="57920">MRCAPYLRVSTDKEEQKTSIDNQMSLFYSFIAEKGWDLHDFYIDVETGTHDKRDSLKRLIEDAERKKFDCILAKELSRLARNGELSYKIRRVLEENRIHIITLDGAINTLEGNTDKFGLYAWLYEEESRRISKRIKVVFRQMAKRGEFKGSIPPYGYNVHEKRLYKRNDETVEAVRLIFQLYLEGKGIESIAKEMDARGYPTPGQVSGRKNAGVYWQGTSVKLILQNPHYVGDLVQGRTQTRSVTSKVRDTLPQDEWIVIKDAHDPIISREDFDAVQALMKSRYVKRPKAKKHLFTNYLFCADCGTALWYLQNRKAYVCGRFKKHGQNACTSHSMKEDHLTKLILSELRELVNAGVDRANVLTRLELNVTKESQEKLKRVQKLEKEIEKLKAENRRFLKLLADDTISKDEYKEITEFNRNKVEELQREIVKAKKGAEMQGSQKATMQAIFKHFEKALEMNDLNEELLHRLVERIDVGENREITVQYRFADPFYKAS</sequence>
<dbReference type="Proteomes" id="UP000195437">
    <property type="component" value="Chromosome"/>
</dbReference>
<dbReference type="Pfam" id="PF00239">
    <property type="entry name" value="Resolvase"/>
    <property type="match status" value="1"/>
</dbReference>
<gene>
    <name evidence="4" type="ORF">CBW65_01985</name>
</gene>
<dbReference type="InterPro" id="IPR050639">
    <property type="entry name" value="SSR_resolvase"/>
</dbReference>
<dbReference type="InterPro" id="IPR006119">
    <property type="entry name" value="Resolv_N"/>
</dbReference>
<dbReference type="PROSITE" id="PS51736">
    <property type="entry name" value="RECOMBINASES_3"/>
    <property type="match status" value="1"/>
</dbReference>
<dbReference type="InterPro" id="IPR036162">
    <property type="entry name" value="Resolvase-like_N_sf"/>
</dbReference>
<protein>
    <submittedName>
        <fullName evidence="4">Recombinase family protein</fullName>
    </submittedName>
</protein>
<dbReference type="EMBL" id="CP021434">
    <property type="protein sequence ID" value="ARU59966.1"/>
    <property type="molecule type" value="Genomic_DNA"/>
</dbReference>
<evidence type="ECO:0000313" key="4">
    <source>
        <dbReference type="EMBL" id="ARU59966.1"/>
    </source>
</evidence>
<dbReference type="RefSeq" id="WP_087455355.1">
    <property type="nucleotide sequence ID" value="NZ_CP021434.1"/>
</dbReference>
<dbReference type="SMART" id="SM00857">
    <property type="entry name" value="Resolvase"/>
    <property type="match status" value="1"/>
</dbReference>
<dbReference type="Pfam" id="PF07508">
    <property type="entry name" value="Recombinase"/>
    <property type="match status" value="1"/>
</dbReference>
<dbReference type="Gene3D" id="3.40.50.1390">
    <property type="entry name" value="Resolvase, N-terminal catalytic domain"/>
    <property type="match status" value="1"/>
</dbReference>
<dbReference type="InterPro" id="IPR025827">
    <property type="entry name" value="Zn_ribbon_recom_dom"/>
</dbReference>
<name>A0A1Y0IJG4_9BACL</name>
<feature type="domain" description="Recombinase" evidence="3">
    <location>
        <begin position="154"/>
        <end position="286"/>
    </location>
</feature>
<dbReference type="InterPro" id="IPR038109">
    <property type="entry name" value="DNA_bind_recomb_sf"/>
</dbReference>
<keyword evidence="1" id="KW-0175">Coiled coil</keyword>
<dbReference type="SUPFAM" id="SSF53041">
    <property type="entry name" value="Resolvase-like"/>
    <property type="match status" value="1"/>
</dbReference>
<keyword evidence="5" id="KW-1185">Reference proteome</keyword>
<feature type="domain" description="Resolvase/invertase-type recombinase catalytic" evidence="2">
    <location>
        <begin position="2"/>
        <end position="146"/>
    </location>
</feature>
<evidence type="ECO:0000259" key="2">
    <source>
        <dbReference type="PROSITE" id="PS51736"/>
    </source>
</evidence>
<dbReference type="PROSITE" id="PS51737">
    <property type="entry name" value="RECOMBINASE_DNA_BIND"/>
    <property type="match status" value="1"/>
</dbReference>
<accession>A0A1Y0IJG4</accession>
<dbReference type="OrthoDB" id="9811097at2"/>
<organism evidence="4 5">
    <name type="scientific">Tumebacillus avium</name>
    <dbReference type="NCBI Taxonomy" id="1903704"/>
    <lineage>
        <taxon>Bacteria</taxon>
        <taxon>Bacillati</taxon>
        <taxon>Bacillota</taxon>
        <taxon>Bacilli</taxon>
        <taxon>Bacillales</taxon>
        <taxon>Alicyclobacillaceae</taxon>
        <taxon>Tumebacillus</taxon>
    </lineage>
</organism>